<evidence type="ECO:0000313" key="2">
    <source>
        <dbReference type="Proteomes" id="UP001271789"/>
    </source>
</evidence>
<keyword evidence="2" id="KW-1185">Reference proteome</keyword>
<reference evidence="1" key="1">
    <citation type="submission" date="2023-06" db="EMBL/GenBank/DDBJ databases">
        <title>Genome sequence of Methanosarcinaceae archaeon Ag5.</title>
        <authorList>
            <person name="Protasov E."/>
            <person name="Platt K."/>
            <person name="Poehlein A."/>
            <person name="Daniel R."/>
            <person name="Brune A."/>
        </authorList>
    </citation>
    <scope>NUCLEOTIDE SEQUENCE</scope>
    <source>
        <strain evidence="1">Ag5</strain>
    </source>
</reference>
<protein>
    <submittedName>
        <fullName evidence="1">Uncharacterized protein</fullName>
    </submittedName>
</protein>
<sequence>MTTDRLSFFTIDSSYCNFLYQFDHRVPDNTFSKTDRPFIGIVFTINDFHYYASLTSPKHKHKNMENTIDFLKINDGECGAINFNNMDSCSGVFTHKSRYLIIADQYKR</sequence>
<name>A0AAE4MJP4_9EURY</name>
<dbReference type="EMBL" id="JAWDKD010000018">
    <property type="protein sequence ID" value="MDV0447196.1"/>
    <property type="molecule type" value="Genomic_DNA"/>
</dbReference>
<organism evidence="1 2">
    <name type="scientific">Methanolapillus africanus</name>
    <dbReference type="NCBI Taxonomy" id="3028297"/>
    <lineage>
        <taxon>Archaea</taxon>
        <taxon>Methanobacteriati</taxon>
        <taxon>Methanobacteriota</taxon>
        <taxon>Stenosarchaea group</taxon>
        <taxon>Methanomicrobia</taxon>
        <taxon>Methanosarcinales</taxon>
        <taxon>Methanosarcinaceae</taxon>
        <taxon>Methanolapillus</taxon>
    </lineage>
</organism>
<dbReference type="Pfam" id="PF13958">
    <property type="entry name" value="ToxN_toxin"/>
    <property type="match status" value="1"/>
</dbReference>
<evidence type="ECO:0000313" key="1">
    <source>
        <dbReference type="EMBL" id="MDV0447196.1"/>
    </source>
</evidence>
<dbReference type="Proteomes" id="UP001271789">
    <property type="component" value="Unassembled WGS sequence"/>
</dbReference>
<dbReference type="RefSeq" id="WP_338099621.1">
    <property type="nucleotide sequence ID" value="NZ_JAWDKD010000018.1"/>
</dbReference>
<dbReference type="Gene3D" id="3.10.129.130">
    <property type="match status" value="1"/>
</dbReference>
<dbReference type="InterPro" id="IPR053735">
    <property type="entry name" value="Type_III_TA_endoRNase"/>
</dbReference>
<dbReference type="GO" id="GO:0003723">
    <property type="term" value="F:RNA binding"/>
    <property type="evidence" value="ECO:0007669"/>
    <property type="project" value="InterPro"/>
</dbReference>
<dbReference type="InterPro" id="IPR025911">
    <property type="entry name" value="ToxN/AbiQ_toxin"/>
</dbReference>
<dbReference type="AlphaFoldDB" id="A0AAE4MJP4"/>
<comment type="caution">
    <text evidence="1">The sequence shown here is derived from an EMBL/GenBank/DDBJ whole genome shotgun (WGS) entry which is preliminary data.</text>
</comment>
<accession>A0AAE4MJP4</accession>
<proteinExistence type="predicted"/>
<gene>
    <name evidence="1" type="ORF">MsAg5_10750</name>
</gene>
<dbReference type="GO" id="GO:0004521">
    <property type="term" value="F:RNA endonuclease activity"/>
    <property type="evidence" value="ECO:0007669"/>
    <property type="project" value="InterPro"/>
</dbReference>